<dbReference type="EMBL" id="LN902842">
    <property type="protein sequence ID" value="CDS42752.1"/>
    <property type="molecule type" value="Genomic_DNA"/>
</dbReference>
<name>A0A068YHF9_ECHMU</name>
<protein>
    <recommendedName>
        <fullName evidence="4">Neuropeptide</fullName>
    </recommendedName>
</protein>
<gene>
    <name evidence="2" type="ORF">EmuJ_001046700</name>
</gene>
<keyword evidence="3" id="KW-1185">Reference proteome</keyword>
<feature type="signal peptide" evidence="1">
    <location>
        <begin position="1"/>
        <end position="17"/>
    </location>
</feature>
<reference evidence="2" key="2">
    <citation type="submission" date="2015-11" db="EMBL/GenBank/DDBJ databases">
        <authorList>
            <person name="Zhang Y."/>
            <person name="Guo Z."/>
        </authorList>
    </citation>
    <scope>NUCLEOTIDE SEQUENCE</scope>
</reference>
<proteinExistence type="predicted"/>
<dbReference type="AlphaFoldDB" id="A0A068YHF9"/>
<accession>A0A068YHF9</accession>
<evidence type="ECO:0008006" key="4">
    <source>
        <dbReference type="Google" id="ProtNLM"/>
    </source>
</evidence>
<dbReference type="OrthoDB" id="6234848at2759"/>
<evidence type="ECO:0000256" key="1">
    <source>
        <dbReference type="SAM" id="SignalP"/>
    </source>
</evidence>
<keyword evidence="1" id="KW-0732">Signal</keyword>
<evidence type="ECO:0000313" key="3">
    <source>
        <dbReference type="Proteomes" id="UP000017246"/>
    </source>
</evidence>
<evidence type="ECO:0000313" key="2">
    <source>
        <dbReference type="EMBL" id="CDS42752.1"/>
    </source>
</evidence>
<reference evidence="2" key="1">
    <citation type="journal article" date="2013" name="Nature">
        <title>The genomes of four tapeworm species reveal adaptations to parasitism.</title>
        <authorList>
            <person name="Tsai I.J."/>
            <person name="Zarowiecki M."/>
            <person name="Holroyd N."/>
            <person name="Garciarrubio A."/>
            <person name="Sanchez-Flores A."/>
            <person name="Brooks K.L."/>
            <person name="Tracey A."/>
            <person name="Bobes R.J."/>
            <person name="Fragoso G."/>
            <person name="Sciutto E."/>
            <person name="Aslett M."/>
            <person name="Beasley H."/>
            <person name="Bennett H.M."/>
            <person name="Cai J."/>
            <person name="Camicia F."/>
            <person name="Clark R."/>
            <person name="Cucher M."/>
            <person name="De Silva N."/>
            <person name="Day T.A."/>
            <person name="Deplazes P."/>
            <person name="Estrada K."/>
            <person name="Fernandez C."/>
            <person name="Holland P.W."/>
            <person name="Hou J."/>
            <person name="Hu S."/>
            <person name="Huckvale T."/>
            <person name="Hung S.S."/>
            <person name="Kamenetzky L."/>
            <person name="Keane J.A."/>
            <person name="Kiss F."/>
            <person name="Koziol U."/>
            <person name="Lambert O."/>
            <person name="Liu K."/>
            <person name="Luo X."/>
            <person name="Luo Y."/>
            <person name="Macchiaroli N."/>
            <person name="Nichol S."/>
            <person name="Paps J."/>
            <person name="Parkinson J."/>
            <person name="Pouchkina-Stantcheva N."/>
            <person name="Riddiford N."/>
            <person name="Rosenzvit M."/>
            <person name="Salinas G."/>
            <person name="Wasmuth J.D."/>
            <person name="Zamanian M."/>
            <person name="Zheng Y."/>
            <person name="Cai X."/>
            <person name="Soberon X."/>
            <person name="Olson P.D."/>
            <person name="Laclette J.P."/>
            <person name="Brehm K."/>
            <person name="Berriman M."/>
            <person name="Garciarrubio A."/>
            <person name="Bobes R.J."/>
            <person name="Fragoso G."/>
            <person name="Sanchez-Flores A."/>
            <person name="Estrada K."/>
            <person name="Cevallos M.A."/>
            <person name="Morett E."/>
            <person name="Gonzalez V."/>
            <person name="Portillo T."/>
            <person name="Ochoa-Leyva A."/>
            <person name="Jose M.V."/>
            <person name="Sciutto E."/>
            <person name="Landa A."/>
            <person name="Jimenez L."/>
            <person name="Valdes V."/>
            <person name="Carrero J.C."/>
            <person name="Larralde C."/>
            <person name="Morales-Montor J."/>
            <person name="Limon-Lason J."/>
            <person name="Soberon X."/>
            <person name="Laclette J.P."/>
        </authorList>
    </citation>
    <scope>NUCLEOTIDE SEQUENCE [LARGE SCALE GENOMIC DNA]</scope>
</reference>
<dbReference type="Proteomes" id="UP000017246">
    <property type="component" value="Unassembled WGS sequence"/>
</dbReference>
<organism evidence="2 3">
    <name type="scientific">Echinococcus multilocularis</name>
    <name type="common">Fox tapeworm</name>
    <dbReference type="NCBI Taxonomy" id="6211"/>
    <lineage>
        <taxon>Eukaryota</taxon>
        <taxon>Metazoa</taxon>
        <taxon>Spiralia</taxon>
        <taxon>Lophotrochozoa</taxon>
        <taxon>Platyhelminthes</taxon>
        <taxon>Cestoda</taxon>
        <taxon>Eucestoda</taxon>
        <taxon>Cyclophyllidea</taxon>
        <taxon>Taeniidae</taxon>
        <taxon>Echinococcus</taxon>
    </lineage>
</organism>
<sequence length="94" mass="10979">MLTTLLLLGCLTVNSWSFRVNQDVPQTMALADEDLDITEDPQLLKWPKRRLDNPTFYIPKDDVPNYLSGLRYLRTVQKRFKPKMPIFLGLIGKR</sequence>
<feature type="chain" id="PRO_5009741783" description="Neuropeptide" evidence="1">
    <location>
        <begin position="18"/>
        <end position="94"/>
    </location>
</feature>